<dbReference type="EMBL" id="JAOSLC020000003">
    <property type="protein sequence ID" value="MDD7913905.1"/>
    <property type="molecule type" value="Genomic_DNA"/>
</dbReference>
<sequence>MNKSLRNSVIVAYVILVSISFVSCNKTSEIKKKETKTIQADQNLAHNVNEKVAFRNPIVFITGYDKGNQIFYKNARAYFKEKNMTL</sequence>
<comment type="caution">
    <text evidence="1">The sequence shown here is derived from an EMBL/GenBank/DDBJ whole genome shotgun (WGS) entry which is preliminary data.</text>
</comment>
<keyword evidence="2" id="KW-1185">Reference proteome</keyword>
<evidence type="ECO:0000313" key="1">
    <source>
        <dbReference type="EMBL" id="MDD7913905.1"/>
    </source>
</evidence>
<gene>
    <name evidence="1" type="ORF">N5A56_005465</name>
</gene>
<evidence type="ECO:0000313" key="2">
    <source>
        <dbReference type="Proteomes" id="UP001151478"/>
    </source>
</evidence>
<dbReference type="PROSITE" id="PS51257">
    <property type="entry name" value="PROKAR_LIPOPROTEIN"/>
    <property type="match status" value="1"/>
</dbReference>
<dbReference type="RefSeq" id="WP_274270257.1">
    <property type="nucleotide sequence ID" value="NZ_JAOSLC020000003.1"/>
</dbReference>
<organism evidence="1 2">
    <name type="scientific">Polaribacter ponticola</name>
    <dbReference type="NCBI Taxonomy" id="2978475"/>
    <lineage>
        <taxon>Bacteria</taxon>
        <taxon>Pseudomonadati</taxon>
        <taxon>Bacteroidota</taxon>
        <taxon>Flavobacteriia</taxon>
        <taxon>Flavobacteriales</taxon>
        <taxon>Flavobacteriaceae</taxon>
    </lineage>
</organism>
<protein>
    <submittedName>
        <fullName evidence="1">Uncharacterized protein</fullName>
    </submittedName>
</protein>
<dbReference type="Proteomes" id="UP001151478">
    <property type="component" value="Unassembled WGS sequence"/>
</dbReference>
<accession>A0ABT5S8J1</accession>
<name>A0ABT5S8J1_9FLAO</name>
<proteinExistence type="predicted"/>
<reference evidence="1" key="1">
    <citation type="submission" date="2023-02" db="EMBL/GenBank/DDBJ databases">
        <title>Polaribacter ponticola sp. nov., isolated from seawater.</title>
        <authorList>
            <person name="Baek J.H."/>
            <person name="Kim J.M."/>
            <person name="Choi D.G."/>
            <person name="Jeon C.O."/>
        </authorList>
    </citation>
    <scope>NUCLEOTIDE SEQUENCE</scope>
    <source>
        <strain evidence="1">MSW5</strain>
    </source>
</reference>